<accession>A0A1H9KXX6</accession>
<dbReference type="Proteomes" id="UP000198556">
    <property type="component" value="Unassembled WGS sequence"/>
</dbReference>
<organism evidence="2 3">
    <name type="scientific">Granulicatella balaenopterae</name>
    <dbReference type="NCBI Taxonomy" id="137733"/>
    <lineage>
        <taxon>Bacteria</taxon>
        <taxon>Bacillati</taxon>
        <taxon>Bacillota</taxon>
        <taxon>Bacilli</taxon>
        <taxon>Lactobacillales</taxon>
        <taxon>Carnobacteriaceae</taxon>
        <taxon>Granulicatella</taxon>
    </lineage>
</organism>
<protein>
    <submittedName>
        <fullName evidence="2">Uncharacterized protein</fullName>
    </submittedName>
</protein>
<keyword evidence="3" id="KW-1185">Reference proteome</keyword>
<gene>
    <name evidence="2" type="ORF">SAMN05421767_11614</name>
</gene>
<keyword evidence="1" id="KW-0175">Coiled coil</keyword>
<evidence type="ECO:0000256" key="1">
    <source>
        <dbReference type="SAM" id="Coils"/>
    </source>
</evidence>
<dbReference type="AlphaFoldDB" id="A0A1H9KXX6"/>
<evidence type="ECO:0000313" key="3">
    <source>
        <dbReference type="Proteomes" id="UP000198556"/>
    </source>
</evidence>
<dbReference type="EMBL" id="FOGF01000016">
    <property type="protein sequence ID" value="SER04006.1"/>
    <property type="molecule type" value="Genomic_DNA"/>
</dbReference>
<name>A0A1H9KXX6_9LACT</name>
<dbReference type="RefSeq" id="WP_089746586.1">
    <property type="nucleotide sequence ID" value="NZ_FOGF01000016.1"/>
</dbReference>
<sequence length="247" mass="28931">MDKSSKISDKDISEKSIIISDSEQEAIDSSQQLRLLNYQLASAKYYHQVNQLSEVCQALTQLAKDIQLLETTKDYAQATIIMEDCLYLKQELLQLTKELQQIEKELTEEPLHEEMSANLLVKKQTLITTYQEKEQQIQQQLQEPMLINCKPNYQKIIQEDNYSADKQHKARQEVAMFGTYLSEYLEKTAKLNKEKVQHLTTLNNIKEEIQATGHQRAIEKDLLVNLPYEQQIDYYTKERIKLTINKQ</sequence>
<feature type="coiled-coil region" evidence="1">
    <location>
        <begin position="85"/>
        <end position="143"/>
    </location>
</feature>
<evidence type="ECO:0000313" key="2">
    <source>
        <dbReference type="EMBL" id="SER04006.1"/>
    </source>
</evidence>
<proteinExistence type="predicted"/>
<reference evidence="2 3" key="1">
    <citation type="submission" date="2016-10" db="EMBL/GenBank/DDBJ databases">
        <authorList>
            <person name="de Groot N.N."/>
        </authorList>
    </citation>
    <scope>NUCLEOTIDE SEQUENCE [LARGE SCALE GENOMIC DNA]</scope>
    <source>
        <strain evidence="2 3">DSM 15827</strain>
    </source>
</reference>